<keyword evidence="3" id="KW-1185">Reference proteome</keyword>
<organism evidence="2 3">
    <name type="scientific">Mycena metata</name>
    <dbReference type="NCBI Taxonomy" id="1033252"/>
    <lineage>
        <taxon>Eukaryota</taxon>
        <taxon>Fungi</taxon>
        <taxon>Dikarya</taxon>
        <taxon>Basidiomycota</taxon>
        <taxon>Agaricomycotina</taxon>
        <taxon>Agaricomycetes</taxon>
        <taxon>Agaricomycetidae</taxon>
        <taxon>Agaricales</taxon>
        <taxon>Marasmiineae</taxon>
        <taxon>Mycenaceae</taxon>
        <taxon>Mycena</taxon>
    </lineage>
</organism>
<name>A0AAD7MMK2_9AGAR</name>
<dbReference type="AlphaFoldDB" id="A0AAD7MMK2"/>
<evidence type="ECO:0000256" key="1">
    <source>
        <dbReference type="SAM" id="MobiDB-lite"/>
    </source>
</evidence>
<protein>
    <submittedName>
        <fullName evidence="2">Uncharacterized protein</fullName>
    </submittedName>
</protein>
<comment type="caution">
    <text evidence="2">The sequence shown here is derived from an EMBL/GenBank/DDBJ whole genome shotgun (WGS) entry which is preliminary data.</text>
</comment>
<reference evidence="2" key="1">
    <citation type="submission" date="2023-03" db="EMBL/GenBank/DDBJ databases">
        <title>Massive genome expansion in bonnet fungi (Mycena s.s.) driven by repeated elements and novel gene families across ecological guilds.</title>
        <authorList>
            <consortium name="Lawrence Berkeley National Laboratory"/>
            <person name="Harder C.B."/>
            <person name="Miyauchi S."/>
            <person name="Viragh M."/>
            <person name="Kuo A."/>
            <person name="Thoen E."/>
            <person name="Andreopoulos B."/>
            <person name="Lu D."/>
            <person name="Skrede I."/>
            <person name="Drula E."/>
            <person name="Henrissat B."/>
            <person name="Morin E."/>
            <person name="Kohler A."/>
            <person name="Barry K."/>
            <person name="LaButti K."/>
            <person name="Morin E."/>
            <person name="Salamov A."/>
            <person name="Lipzen A."/>
            <person name="Mereny Z."/>
            <person name="Hegedus B."/>
            <person name="Baldrian P."/>
            <person name="Stursova M."/>
            <person name="Weitz H."/>
            <person name="Taylor A."/>
            <person name="Grigoriev I.V."/>
            <person name="Nagy L.G."/>
            <person name="Martin F."/>
            <person name="Kauserud H."/>
        </authorList>
    </citation>
    <scope>NUCLEOTIDE SEQUENCE</scope>
    <source>
        <strain evidence="2">CBHHK182m</strain>
    </source>
</reference>
<evidence type="ECO:0000313" key="2">
    <source>
        <dbReference type="EMBL" id="KAJ7724505.1"/>
    </source>
</evidence>
<sequence length="358" mass="39813">MLNHSIRPGIISVIYVLATFRAKHKVCPEQRITSFKRWLDIFIISRFTGINWRTGEGTYAEGRSRRRLPRWGVYSKLGSASPAACLCAFKLQRHALVPASKKTQSGRVFAKFYQATTFSILTPLAAAVCAESDNQQDMEPEDSEPYLNTSDLDATIATTDTEAAGPTLPLPPKNKKCSGGPLPPPSSLRTLKRPHRTATTSTIAAKGSGRWWLSLLGMWHTLLHISSTRWGDGIQGWPLVDANGHIFAMLAEDPLTAHLHWLHTDPVGWNVGADLRPPTSRPLTSSQPGPAPCRHERAYLCRARRWWTREGVGGHGGFLPMFKYDEIAKALTHFIVIEDTLTPTIRPQTCLGQRFKCI</sequence>
<gene>
    <name evidence="2" type="ORF">B0H16DRAFT_1785872</name>
</gene>
<dbReference type="EMBL" id="JARKIB010000202">
    <property type="protein sequence ID" value="KAJ7724505.1"/>
    <property type="molecule type" value="Genomic_DNA"/>
</dbReference>
<dbReference type="Proteomes" id="UP001215598">
    <property type="component" value="Unassembled WGS sequence"/>
</dbReference>
<evidence type="ECO:0000313" key="3">
    <source>
        <dbReference type="Proteomes" id="UP001215598"/>
    </source>
</evidence>
<accession>A0AAD7MMK2</accession>
<proteinExistence type="predicted"/>
<feature type="region of interest" description="Disordered" evidence="1">
    <location>
        <begin position="162"/>
        <end position="200"/>
    </location>
</feature>